<feature type="transmembrane region" description="Helical" evidence="7">
    <location>
        <begin position="175"/>
        <end position="194"/>
    </location>
</feature>
<dbReference type="GO" id="GO:0005886">
    <property type="term" value="C:plasma membrane"/>
    <property type="evidence" value="ECO:0007669"/>
    <property type="project" value="UniProtKB-SubCell"/>
</dbReference>
<evidence type="ECO:0000256" key="4">
    <source>
        <dbReference type="ARBA" id="ARBA00022692"/>
    </source>
</evidence>
<dbReference type="RefSeq" id="WP_004727555.1">
    <property type="nucleotide sequence ID" value="NZ_CABLCD010000014.1"/>
</dbReference>
<dbReference type="GeneID" id="50537601"/>
<dbReference type="Gene3D" id="1.20.1250.20">
    <property type="entry name" value="MFS general substrate transporter like domains"/>
    <property type="match status" value="1"/>
</dbReference>
<keyword evidence="4 7" id="KW-0812">Transmembrane</keyword>
<keyword evidence="3" id="KW-1003">Cell membrane</keyword>
<dbReference type="AlphaFoldDB" id="A0A0Q2N5K9"/>
<accession>A0A0Q2N5K9</accession>
<keyword evidence="6 7" id="KW-0472">Membrane</keyword>
<dbReference type="EMBL" id="LKHS01000004">
    <property type="protein sequence ID" value="KQH87151.1"/>
    <property type="molecule type" value="Genomic_DNA"/>
</dbReference>
<dbReference type="PROSITE" id="PS00216">
    <property type="entry name" value="SUGAR_TRANSPORT_1"/>
    <property type="match status" value="1"/>
</dbReference>
<comment type="caution">
    <text evidence="9">The sequence shown here is derived from an EMBL/GenBank/DDBJ whole genome shotgun (WGS) entry which is preliminary data.</text>
</comment>
<reference evidence="9 10" key="1">
    <citation type="submission" date="2015-08" db="EMBL/GenBank/DDBJ databases">
        <title>Antibacterial properties of a collection of Vibrionaceae strains.</title>
        <authorList>
            <person name="Giubergia S."/>
        </authorList>
    </citation>
    <scope>NUCLEOTIDE SEQUENCE [LARGE SCALE GENOMIC DNA]</scope>
    <source>
        <strain evidence="9 10">S0821</strain>
    </source>
</reference>
<feature type="transmembrane region" description="Helical" evidence="7">
    <location>
        <begin position="261"/>
        <end position="280"/>
    </location>
</feature>
<evidence type="ECO:0000313" key="10">
    <source>
        <dbReference type="Proteomes" id="UP000051221"/>
    </source>
</evidence>
<dbReference type="InterPro" id="IPR020846">
    <property type="entry name" value="MFS_dom"/>
</dbReference>
<feature type="transmembrane region" description="Helical" evidence="7">
    <location>
        <begin position="351"/>
        <end position="373"/>
    </location>
</feature>
<dbReference type="CDD" id="cd17329">
    <property type="entry name" value="MFS_MdtH_MDR_like"/>
    <property type="match status" value="1"/>
</dbReference>
<feature type="transmembrane region" description="Helical" evidence="7">
    <location>
        <begin position="52"/>
        <end position="73"/>
    </location>
</feature>
<keyword evidence="5 7" id="KW-1133">Transmembrane helix</keyword>
<dbReference type="InterPro" id="IPR005829">
    <property type="entry name" value="Sugar_transporter_CS"/>
</dbReference>
<feature type="transmembrane region" description="Helical" evidence="7">
    <location>
        <begin position="150"/>
        <end position="169"/>
    </location>
</feature>
<dbReference type="GO" id="GO:0022857">
    <property type="term" value="F:transmembrane transporter activity"/>
    <property type="evidence" value="ECO:0007669"/>
    <property type="project" value="InterPro"/>
</dbReference>
<dbReference type="InterPro" id="IPR036259">
    <property type="entry name" value="MFS_trans_sf"/>
</dbReference>
<name>A0A0Q2N5K9_VIBFU</name>
<dbReference type="OrthoDB" id="3237211at2"/>
<evidence type="ECO:0000256" key="2">
    <source>
        <dbReference type="ARBA" id="ARBA00022448"/>
    </source>
</evidence>
<dbReference type="PROSITE" id="PS50850">
    <property type="entry name" value="MFS"/>
    <property type="match status" value="1"/>
</dbReference>
<dbReference type="Proteomes" id="UP000051221">
    <property type="component" value="Unassembled WGS sequence"/>
</dbReference>
<evidence type="ECO:0000256" key="5">
    <source>
        <dbReference type="ARBA" id="ARBA00022989"/>
    </source>
</evidence>
<feature type="transmembrane region" description="Helical" evidence="7">
    <location>
        <begin position="223"/>
        <end position="241"/>
    </location>
</feature>
<dbReference type="PANTHER" id="PTHR23517">
    <property type="entry name" value="RESISTANCE PROTEIN MDTM, PUTATIVE-RELATED-RELATED"/>
    <property type="match status" value="1"/>
</dbReference>
<evidence type="ECO:0000256" key="6">
    <source>
        <dbReference type="ARBA" id="ARBA00023136"/>
    </source>
</evidence>
<dbReference type="PANTHER" id="PTHR23517:SF2">
    <property type="entry name" value="MULTIDRUG RESISTANCE PROTEIN MDTH"/>
    <property type="match status" value="1"/>
</dbReference>
<evidence type="ECO:0000313" key="9">
    <source>
        <dbReference type="EMBL" id="KQH87151.1"/>
    </source>
</evidence>
<evidence type="ECO:0000259" key="8">
    <source>
        <dbReference type="PROSITE" id="PS50850"/>
    </source>
</evidence>
<feature type="domain" description="Major facilitator superfamily (MFS) profile" evidence="8">
    <location>
        <begin position="19"/>
        <end position="404"/>
    </location>
</feature>
<dbReference type="InterPro" id="IPR050171">
    <property type="entry name" value="MFS_Transporters"/>
</dbReference>
<feature type="transmembrane region" description="Helical" evidence="7">
    <location>
        <begin position="107"/>
        <end position="124"/>
    </location>
</feature>
<feature type="transmembrane region" description="Helical" evidence="7">
    <location>
        <begin position="292"/>
        <end position="309"/>
    </location>
</feature>
<feature type="transmembrane region" description="Helical" evidence="7">
    <location>
        <begin position="85"/>
        <end position="101"/>
    </location>
</feature>
<evidence type="ECO:0000256" key="1">
    <source>
        <dbReference type="ARBA" id="ARBA00004651"/>
    </source>
</evidence>
<keyword evidence="2" id="KW-0813">Transport</keyword>
<comment type="subcellular location">
    <subcellularLocation>
        <location evidence="1">Cell membrane</location>
        <topology evidence="1">Multi-pass membrane protein</topology>
    </subcellularLocation>
</comment>
<dbReference type="InterPro" id="IPR011701">
    <property type="entry name" value="MFS"/>
</dbReference>
<feature type="transmembrane region" description="Helical" evidence="7">
    <location>
        <begin position="379"/>
        <end position="399"/>
    </location>
</feature>
<proteinExistence type="predicted"/>
<evidence type="ECO:0000256" key="7">
    <source>
        <dbReference type="SAM" id="Phobius"/>
    </source>
</evidence>
<feature type="transmembrane region" description="Helical" evidence="7">
    <location>
        <begin position="315"/>
        <end position="339"/>
    </location>
</feature>
<gene>
    <name evidence="9" type="ORF">AMR76_05375</name>
</gene>
<organism evidence="9 10">
    <name type="scientific">Vibrio furnissii</name>
    <dbReference type="NCBI Taxonomy" id="29494"/>
    <lineage>
        <taxon>Bacteria</taxon>
        <taxon>Pseudomonadati</taxon>
        <taxon>Pseudomonadota</taxon>
        <taxon>Gammaproteobacteria</taxon>
        <taxon>Vibrionales</taxon>
        <taxon>Vibrionaceae</taxon>
        <taxon>Vibrio</taxon>
    </lineage>
</organism>
<dbReference type="InParanoid" id="A0A0Q2N5K9"/>
<feature type="transmembrane region" description="Helical" evidence="7">
    <location>
        <begin position="20"/>
        <end position="46"/>
    </location>
</feature>
<protein>
    <submittedName>
        <fullName evidence="9">MFS transporter</fullName>
    </submittedName>
</protein>
<evidence type="ECO:0000256" key="3">
    <source>
        <dbReference type="ARBA" id="ARBA00022475"/>
    </source>
</evidence>
<dbReference type="Pfam" id="PF07690">
    <property type="entry name" value="MFS_1"/>
    <property type="match status" value="1"/>
</dbReference>
<dbReference type="FunCoup" id="A0A0Q2N5K9">
    <property type="interactions" value="29"/>
</dbReference>
<keyword evidence="10" id="KW-1185">Reference proteome</keyword>
<sequence>MEKPESLFEWQRIQRFNFSVWTVLAGTLFARTSFFMAWPFLIVFLYQDYGATAVEVGTMLASSAVVGAITGLYSGYLSDKFGRKWVMVAGALIASLAYTGIGVANQIWHFYVLVILAGLMRPMIEAPAKAVLGDNLSNLKDRELAMNVRYFLLNLGGAIGPLIGITLGLAHPQVLFIATGITYLIYAVWLLMAIERKGHHVKPDPSLLPNFGRTLRVIGKDSIFVKMMIANFIMMFVYAQMESSIPQVIVRSSVSDAAQLVASLVLVNTLTIIIFQFPTLKWLEHVPLFVRTRIGMVLMMLAQVGFLLTPSDWPYGWYIAGFVLSMGEVIAFPTLNVQIDRMAPAHLRGSYFGAAALYSLGFAIAPLIGGVVIESLNPNWLFGVCIGLCLVMIWLYWLAEHQDDPVQRDVAVQN</sequence>
<dbReference type="SUPFAM" id="SSF103473">
    <property type="entry name" value="MFS general substrate transporter"/>
    <property type="match status" value="1"/>
</dbReference>